<proteinExistence type="predicted"/>
<dbReference type="SUPFAM" id="SSF56281">
    <property type="entry name" value="Metallo-hydrolase/oxidoreductase"/>
    <property type="match status" value="1"/>
</dbReference>
<dbReference type="InterPro" id="IPR022712">
    <property type="entry name" value="Beta_Casp"/>
</dbReference>
<accession>A0ABU9CB72</accession>
<dbReference type="SMART" id="SM00849">
    <property type="entry name" value="Lactamase_B"/>
    <property type="match status" value="1"/>
</dbReference>
<evidence type="ECO:0000259" key="3">
    <source>
        <dbReference type="SMART" id="SM01027"/>
    </source>
</evidence>
<dbReference type="PANTHER" id="PTHR11203:SF37">
    <property type="entry name" value="INTEGRATOR COMPLEX SUBUNIT 11"/>
    <property type="match status" value="1"/>
</dbReference>
<reference evidence="4 5" key="1">
    <citation type="submission" date="2024-04" db="EMBL/GenBank/DDBJ databases">
        <title>Novel species of the genus Ideonella isolated from streams.</title>
        <authorList>
            <person name="Lu H."/>
        </authorList>
    </citation>
    <scope>NUCLEOTIDE SEQUENCE [LARGE SCALE GENOMIC DNA]</scope>
    <source>
        <strain evidence="4 5">DXS22W</strain>
    </source>
</reference>
<evidence type="ECO:0000313" key="4">
    <source>
        <dbReference type="EMBL" id="MEK8049124.1"/>
    </source>
</evidence>
<dbReference type="Pfam" id="PF07521">
    <property type="entry name" value="RMMBL"/>
    <property type="match status" value="1"/>
</dbReference>
<keyword evidence="1 4" id="KW-0378">Hydrolase</keyword>
<gene>
    <name evidence="4" type="ORF">AACH10_02630</name>
</gene>
<dbReference type="EC" id="3.-.-.-" evidence="4"/>
<dbReference type="Pfam" id="PF10996">
    <property type="entry name" value="Beta-Casp"/>
    <property type="match status" value="1"/>
</dbReference>
<organism evidence="4 5">
    <name type="scientific">Pseudaquabacterium inlustre</name>
    <dbReference type="NCBI Taxonomy" id="2984192"/>
    <lineage>
        <taxon>Bacteria</taxon>
        <taxon>Pseudomonadati</taxon>
        <taxon>Pseudomonadota</taxon>
        <taxon>Betaproteobacteria</taxon>
        <taxon>Burkholderiales</taxon>
        <taxon>Sphaerotilaceae</taxon>
        <taxon>Pseudaquabacterium</taxon>
    </lineage>
</organism>
<keyword evidence="5" id="KW-1185">Reference proteome</keyword>
<feature type="domain" description="Beta-Casp" evidence="3">
    <location>
        <begin position="246"/>
        <end position="366"/>
    </location>
</feature>
<feature type="domain" description="Metallo-beta-lactamase" evidence="2">
    <location>
        <begin position="13"/>
        <end position="234"/>
    </location>
</feature>
<protein>
    <submittedName>
        <fullName evidence="4">MBL fold metallo-hydrolase</fullName>
        <ecNumber evidence="4">3.-.-.-</ecNumber>
    </submittedName>
</protein>
<dbReference type="InterPro" id="IPR001279">
    <property type="entry name" value="Metallo-B-lactamas"/>
</dbReference>
<evidence type="ECO:0000313" key="5">
    <source>
        <dbReference type="Proteomes" id="UP001365405"/>
    </source>
</evidence>
<dbReference type="PANTHER" id="PTHR11203">
    <property type="entry name" value="CLEAVAGE AND POLYADENYLATION SPECIFICITY FACTOR FAMILY MEMBER"/>
    <property type="match status" value="1"/>
</dbReference>
<dbReference type="CDD" id="cd16295">
    <property type="entry name" value="TTHA0252-CPSF-like_MBL-fold"/>
    <property type="match status" value="1"/>
</dbReference>
<dbReference type="Proteomes" id="UP001365405">
    <property type="component" value="Unassembled WGS sequence"/>
</dbReference>
<dbReference type="InterPro" id="IPR036866">
    <property type="entry name" value="RibonucZ/Hydroxyglut_hydro"/>
</dbReference>
<dbReference type="Gene3D" id="3.60.15.10">
    <property type="entry name" value="Ribonuclease Z/Hydroxyacylglutathione hydrolase-like"/>
    <property type="match status" value="1"/>
</dbReference>
<dbReference type="EMBL" id="JBBUTH010000001">
    <property type="protein sequence ID" value="MEK8049124.1"/>
    <property type="molecule type" value="Genomic_DNA"/>
</dbReference>
<name>A0ABU9CB72_9BURK</name>
<dbReference type="SMART" id="SM01027">
    <property type="entry name" value="Beta-Casp"/>
    <property type="match status" value="1"/>
</dbReference>
<evidence type="ECO:0000259" key="2">
    <source>
        <dbReference type="SMART" id="SM00849"/>
    </source>
</evidence>
<dbReference type="Pfam" id="PF00753">
    <property type="entry name" value="Lactamase_B"/>
    <property type="match status" value="1"/>
</dbReference>
<evidence type="ECO:0000256" key="1">
    <source>
        <dbReference type="ARBA" id="ARBA00022801"/>
    </source>
</evidence>
<dbReference type="Gene3D" id="3.40.50.10890">
    <property type="match status" value="1"/>
</dbReference>
<dbReference type="RefSeq" id="WP_341408796.1">
    <property type="nucleotide sequence ID" value="NZ_JBBUTH010000001.1"/>
</dbReference>
<comment type="caution">
    <text evidence="4">The sequence shown here is derived from an EMBL/GenBank/DDBJ whole genome shotgun (WGS) entry which is preliminary data.</text>
</comment>
<dbReference type="InterPro" id="IPR011108">
    <property type="entry name" value="RMMBL"/>
</dbReference>
<dbReference type="InterPro" id="IPR050698">
    <property type="entry name" value="MBL"/>
</dbReference>
<sequence>MKIQFLGAADTVTGSKHLVEIGGQRILLDCGMFQGFKLFRERNWQRLPVPPQDIDAVVLSHAHLDHCGWLPRLAADGWRGTVYASAATRDLAEVMLLDAAHLQEEDARRANRYGYSKHATALPLYTRTDARRAIAKISPQRTDRPFRIGDVQVGLVPTGHLLGACAITLSHGGRTLAFSGDVGRSRDLLMPPPQALPHADVLLVESTYGNRRHPPEDAPAVLARIIRDTIARGGSVLLPSFAVGRAQALLLVLQRLKAAGEIPARLPIVLDSPMATQATALYGQHRKLLRVPAREIATLIDGVTIVTTPAQSQRVSASRYPQVIISASGMATGGRVLHHLKALAPDPHNHIVFAGFQVGGSRGALLLGGAREVKIHGEYVPVHAGVTGLEGFSGHADADELVDWLRQMPGAPAQTFVVHGEPAAADALRQRVKDELGWAVRVPQHGETVQL</sequence>
<dbReference type="GO" id="GO:0016787">
    <property type="term" value="F:hydrolase activity"/>
    <property type="evidence" value="ECO:0007669"/>
    <property type="project" value="UniProtKB-KW"/>
</dbReference>